<reference evidence="2" key="1">
    <citation type="journal article" date="2020" name="Stud. Mycol.">
        <title>101 Dothideomycetes genomes: a test case for predicting lifestyles and emergence of pathogens.</title>
        <authorList>
            <person name="Haridas S."/>
            <person name="Albert R."/>
            <person name="Binder M."/>
            <person name="Bloem J."/>
            <person name="Labutti K."/>
            <person name="Salamov A."/>
            <person name="Andreopoulos B."/>
            <person name="Baker S."/>
            <person name="Barry K."/>
            <person name="Bills G."/>
            <person name="Bluhm B."/>
            <person name="Cannon C."/>
            <person name="Castanera R."/>
            <person name="Culley D."/>
            <person name="Daum C."/>
            <person name="Ezra D."/>
            <person name="Gonzalez J."/>
            <person name="Henrissat B."/>
            <person name="Kuo A."/>
            <person name="Liang C."/>
            <person name="Lipzen A."/>
            <person name="Lutzoni F."/>
            <person name="Magnuson J."/>
            <person name="Mondo S."/>
            <person name="Nolan M."/>
            <person name="Ohm R."/>
            <person name="Pangilinan J."/>
            <person name="Park H.-J."/>
            <person name="Ramirez L."/>
            <person name="Alfaro M."/>
            <person name="Sun H."/>
            <person name="Tritt A."/>
            <person name="Yoshinaga Y."/>
            <person name="Zwiers L.-H."/>
            <person name="Turgeon B."/>
            <person name="Goodwin S."/>
            <person name="Spatafora J."/>
            <person name="Crous P."/>
            <person name="Grigoriev I."/>
        </authorList>
    </citation>
    <scope>NUCLEOTIDE SEQUENCE</scope>
    <source>
        <strain evidence="2">CBS 109.77</strain>
    </source>
</reference>
<protein>
    <submittedName>
        <fullName evidence="2">Uncharacterized protein</fullName>
    </submittedName>
</protein>
<gene>
    <name evidence="2" type="ORF">K505DRAFT_366645</name>
</gene>
<dbReference type="Gene3D" id="1.10.30.10">
    <property type="entry name" value="High mobility group box domain"/>
    <property type="match status" value="1"/>
</dbReference>
<sequence>MAPTTSKASPPKPKTNPIRKGGPGRIAKANKPNKARDAMVAMQAFFKENRSKYKDLAFKDQQKELGAEWKTSAKNPKNKA</sequence>
<dbReference type="EMBL" id="MU002233">
    <property type="protein sequence ID" value="KAF2788253.1"/>
    <property type="molecule type" value="Genomic_DNA"/>
</dbReference>
<dbReference type="SUPFAM" id="SSF47095">
    <property type="entry name" value="HMG-box"/>
    <property type="match status" value="1"/>
</dbReference>
<feature type="region of interest" description="Disordered" evidence="1">
    <location>
        <begin position="1"/>
        <end position="34"/>
    </location>
</feature>
<dbReference type="InterPro" id="IPR036910">
    <property type="entry name" value="HMG_box_dom_sf"/>
</dbReference>
<keyword evidence="3" id="KW-1185">Reference proteome</keyword>
<evidence type="ECO:0000313" key="3">
    <source>
        <dbReference type="Proteomes" id="UP000799757"/>
    </source>
</evidence>
<evidence type="ECO:0000313" key="2">
    <source>
        <dbReference type="EMBL" id="KAF2788253.1"/>
    </source>
</evidence>
<evidence type="ECO:0000256" key="1">
    <source>
        <dbReference type="SAM" id="MobiDB-lite"/>
    </source>
</evidence>
<organism evidence="2 3">
    <name type="scientific">Melanomma pulvis-pyrius CBS 109.77</name>
    <dbReference type="NCBI Taxonomy" id="1314802"/>
    <lineage>
        <taxon>Eukaryota</taxon>
        <taxon>Fungi</taxon>
        <taxon>Dikarya</taxon>
        <taxon>Ascomycota</taxon>
        <taxon>Pezizomycotina</taxon>
        <taxon>Dothideomycetes</taxon>
        <taxon>Pleosporomycetidae</taxon>
        <taxon>Pleosporales</taxon>
        <taxon>Melanommataceae</taxon>
        <taxon>Melanomma</taxon>
    </lineage>
</organism>
<dbReference type="AlphaFoldDB" id="A0A6A6WWE5"/>
<proteinExistence type="predicted"/>
<dbReference type="OrthoDB" id="3940486at2759"/>
<accession>A0A6A6WWE5</accession>
<name>A0A6A6WWE5_9PLEO</name>
<dbReference type="Proteomes" id="UP000799757">
    <property type="component" value="Unassembled WGS sequence"/>
</dbReference>